<evidence type="ECO:0000313" key="4">
    <source>
        <dbReference type="EMBL" id="OZY86700.1"/>
    </source>
</evidence>
<sequence>MTLLPRIFQRLSGVLGLAFLCGLALTLPAQAAELEGSVVPLNASAPAALPAPEPVEPAPNASSSIMPMTPIDEPAPSLAPPEQHYAAMPQDEQALEALEERMEQVLSRHNRGSNIDLSQLVPITAIVFALGGPIFLLCFLITKRYQYRQWHQQSLNDNIDKFLAAGRDIPPELLRTDEAKATDKLGNRDKGVRNICIGTGVLIFLTILTGLDTGSIGFIWIALGVSQVLIWHLNQPKAGQPLAPQVEQQD</sequence>
<feature type="chain" id="PRO_5012470126" description="DUF6249 domain-containing protein" evidence="2">
    <location>
        <begin position="32"/>
        <end position="250"/>
    </location>
</feature>
<keyword evidence="1" id="KW-0472">Membrane</keyword>
<evidence type="ECO:0000256" key="2">
    <source>
        <dbReference type="SAM" id="SignalP"/>
    </source>
</evidence>
<evidence type="ECO:0000259" key="3">
    <source>
        <dbReference type="Pfam" id="PF19762"/>
    </source>
</evidence>
<dbReference type="AlphaFoldDB" id="A0A266QA49"/>
<dbReference type="RefSeq" id="WP_094984314.1">
    <property type="nucleotide sequence ID" value="NZ_NHNI01000001.1"/>
</dbReference>
<keyword evidence="5" id="KW-1185">Reference proteome</keyword>
<name>A0A266QA49_9GAMM</name>
<reference evidence="5" key="1">
    <citation type="submission" date="2017-05" db="EMBL/GenBank/DDBJ databases">
        <authorList>
            <person name="Barney B.M."/>
        </authorList>
    </citation>
    <scope>NUCLEOTIDE SEQUENCE [LARGE SCALE GENOMIC DNA]</scope>
    <source>
        <strain evidence="5">PSBB022</strain>
    </source>
</reference>
<protein>
    <recommendedName>
        <fullName evidence="3">DUF6249 domain-containing protein</fullName>
    </recommendedName>
</protein>
<dbReference type="InterPro" id="IPR046216">
    <property type="entry name" value="DUF6249"/>
</dbReference>
<dbReference type="Pfam" id="PF19762">
    <property type="entry name" value="DUF6249"/>
    <property type="match status" value="1"/>
</dbReference>
<feature type="transmembrane region" description="Helical" evidence="1">
    <location>
        <begin position="120"/>
        <end position="142"/>
    </location>
</feature>
<dbReference type="Proteomes" id="UP000216101">
    <property type="component" value="Unassembled WGS sequence"/>
</dbReference>
<gene>
    <name evidence="4" type="ORF">CBP51_06710</name>
</gene>
<feature type="signal peptide" evidence="2">
    <location>
        <begin position="1"/>
        <end position="31"/>
    </location>
</feature>
<feature type="transmembrane region" description="Helical" evidence="1">
    <location>
        <begin position="192"/>
        <end position="211"/>
    </location>
</feature>
<evidence type="ECO:0000256" key="1">
    <source>
        <dbReference type="SAM" id="Phobius"/>
    </source>
</evidence>
<keyword evidence="1" id="KW-1133">Transmembrane helix</keyword>
<proteinExistence type="predicted"/>
<keyword evidence="1" id="KW-0812">Transmembrane</keyword>
<dbReference type="EMBL" id="NHNI01000001">
    <property type="protein sequence ID" value="OZY86700.1"/>
    <property type="molecule type" value="Genomic_DNA"/>
</dbReference>
<keyword evidence="2" id="KW-0732">Signal</keyword>
<feature type="domain" description="DUF6249" evidence="3">
    <location>
        <begin position="123"/>
        <end position="235"/>
    </location>
</feature>
<accession>A0A266QA49</accession>
<comment type="caution">
    <text evidence="4">The sequence shown here is derived from an EMBL/GenBank/DDBJ whole genome shotgun (WGS) entry which is preliminary data.</text>
</comment>
<organism evidence="4 5">
    <name type="scientific">Cellvibrio mixtus</name>
    <dbReference type="NCBI Taxonomy" id="39650"/>
    <lineage>
        <taxon>Bacteria</taxon>
        <taxon>Pseudomonadati</taxon>
        <taxon>Pseudomonadota</taxon>
        <taxon>Gammaproteobacteria</taxon>
        <taxon>Cellvibrionales</taxon>
        <taxon>Cellvibrionaceae</taxon>
        <taxon>Cellvibrio</taxon>
    </lineage>
</organism>
<evidence type="ECO:0000313" key="5">
    <source>
        <dbReference type="Proteomes" id="UP000216101"/>
    </source>
</evidence>